<comment type="caution">
    <text evidence="11">The sequence shown here is derived from an EMBL/GenBank/DDBJ whole genome shotgun (WGS) entry which is preliminary data.</text>
</comment>
<feature type="transmembrane region" description="Helical" evidence="10">
    <location>
        <begin position="236"/>
        <end position="261"/>
    </location>
</feature>
<dbReference type="EMBL" id="DVMS01000010">
    <property type="protein sequence ID" value="HIU38114.1"/>
    <property type="molecule type" value="Genomic_DNA"/>
</dbReference>
<evidence type="ECO:0000256" key="8">
    <source>
        <dbReference type="ARBA" id="ARBA00023136"/>
    </source>
</evidence>
<feature type="transmembrane region" description="Helical" evidence="10">
    <location>
        <begin position="91"/>
        <end position="109"/>
    </location>
</feature>
<dbReference type="InterPro" id="IPR048279">
    <property type="entry name" value="MdtK-like"/>
</dbReference>
<reference evidence="11" key="2">
    <citation type="journal article" date="2021" name="PeerJ">
        <title>Extensive microbial diversity within the chicken gut microbiome revealed by metagenomics and culture.</title>
        <authorList>
            <person name="Gilroy R."/>
            <person name="Ravi A."/>
            <person name="Getino M."/>
            <person name="Pursley I."/>
            <person name="Horton D.L."/>
            <person name="Alikhan N.F."/>
            <person name="Baker D."/>
            <person name="Gharbi K."/>
            <person name="Hall N."/>
            <person name="Watson M."/>
            <person name="Adriaenssens E.M."/>
            <person name="Foster-Nyarko E."/>
            <person name="Jarju S."/>
            <person name="Secka A."/>
            <person name="Antonio M."/>
            <person name="Oren A."/>
            <person name="Chaudhuri R.R."/>
            <person name="La Ragione R."/>
            <person name="Hildebrand F."/>
            <person name="Pallen M.J."/>
        </authorList>
    </citation>
    <scope>NUCLEOTIDE SEQUENCE</scope>
    <source>
        <strain evidence="11">17073</strain>
    </source>
</reference>
<feature type="transmembrane region" description="Helical" evidence="10">
    <location>
        <begin position="354"/>
        <end position="373"/>
    </location>
</feature>
<reference evidence="11" key="1">
    <citation type="submission" date="2020-10" db="EMBL/GenBank/DDBJ databases">
        <authorList>
            <person name="Gilroy R."/>
        </authorList>
    </citation>
    <scope>NUCLEOTIDE SEQUENCE</scope>
    <source>
        <strain evidence="11">17073</strain>
    </source>
</reference>
<proteinExistence type="predicted"/>
<evidence type="ECO:0000256" key="4">
    <source>
        <dbReference type="ARBA" id="ARBA00022475"/>
    </source>
</evidence>
<evidence type="ECO:0000256" key="10">
    <source>
        <dbReference type="SAM" id="Phobius"/>
    </source>
</evidence>
<accession>A0A9D1ILP7</accession>
<feature type="transmembrane region" description="Helical" evidence="10">
    <location>
        <begin position="316"/>
        <end position="334"/>
    </location>
</feature>
<dbReference type="GO" id="GO:0015297">
    <property type="term" value="F:antiporter activity"/>
    <property type="evidence" value="ECO:0007669"/>
    <property type="project" value="UniProtKB-KW"/>
</dbReference>
<feature type="transmembrane region" description="Helical" evidence="10">
    <location>
        <begin position="159"/>
        <end position="180"/>
    </location>
</feature>
<feature type="transmembrane region" description="Helical" evidence="10">
    <location>
        <begin position="50"/>
        <end position="71"/>
    </location>
</feature>
<evidence type="ECO:0000256" key="6">
    <source>
        <dbReference type="ARBA" id="ARBA00022989"/>
    </source>
</evidence>
<evidence type="ECO:0000313" key="12">
    <source>
        <dbReference type="Proteomes" id="UP000824076"/>
    </source>
</evidence>
<dbReference type="GO" id="GO:0005886">
    <property type="term" value="C:plasma membrane"/>
    <property type="evidence" value="ECO:0007669"/>
    <property type="project" value="UniProtKB-SubCell"/>
</dbReference>
<dbReference type="CDD" id="cd13133">
    <property type="entry name" value="MATE_like_7"/>
    <property type="match status" value="1"/>
</dbReference>
<dbReference type="GO" id="GO:0042910">
    <property type="term" value="F:xenobiotic transmembrane transporter activity"/>
    <property type="evidence" value="ECO:0007669"/>
    <property type="project" value="InterPro"/>
</dbReference>
<dbReference type="Proteomes" id="UP000824076">
    <property type="component" value="Unassembled WGS sequence"/>
</dbReference>
<name>A0A9D1ILP7_9BACT</name>
<evidence type="ECO:0000256" key="5">
    <source>
        <dbReference type="ARBA" id="ARBA00022692"/>
    </source>
</evidence>
<sequence length="443" mass="49345">MKTEFGYKRIWTIAYPILISLVMEQLIGLTDTAFMGRVGEVELGASAIAGVFYMVFFMAGHGFCIGAQILIARRNGEGNLQSIGQIFYQGLFFLMALAAALFVVVQVFADGILSLMISSPHVLEKAEDYLVWRVYGFFFAFAAGMFRAFFVGTTHTKTLTLNSIVMVLSNVVFNYVLVFGKLGFPALGIAGAAIGSSLSELVSLVFFIVYTRQRINYRAYGLNVVSRVNFRELRRILHVSLWVMIQNFLSISTWFIFFVYIEHLGERELAVTNIVRSLSGFLFMIVIAFASACSSIVSNMIGAGQADDVRKAIRRCILLAYAILVPLVVVLAAWPHPFISIYTDIPALRDASVASVWVMCFSYIVLIPSNIFFQSVSGTGKTKAAFLLEIAALVVYMAYITVTIFEMRVDVAWAWSSETVYGTTMLLLCAGYLRSNRWRNHAI</sequence>
<feature type="transmembrane region" description="Helical" evidence="10">
    <location>
        <begin position="281"/>
        <end position="304"/>
    </location>
</feature>
<dbReference type="Pfam" id="PF01554">
    <property type="entry name" value="MatE"/>
    <property type="match status" value="2"/>
</dbReference>
<keyword evidence="7" id="KW-0406">Ion transport</keyword>
<comment type="subcellular location">
    <subcellularLocation>
        <location evidence="1">Cell membrane</location>
        <topology evidence="1">Multi-pass membrane protein</topology>
    </subcellularLocation>
</comment>
<keyword evidence="5 10" id="KW-0812">Transmembrane</keyword>
<keyword evidence="4" id="KW-1003">Cell membrane</keyword>
<keyword evidence="3" id="KW-0050">Antiport</keyword>
<dbReference type="NCBIfam" id="TIGR00797">
    <property type="entry name" value="matE"/>
    <property type="match status" value="1"/>
</dbReference>
<organism evidence="11 12">
    <name type="scientific">Candidatus Limisoma intestinavium</name>
    <dbReference type="NCBI Taxonomy" id="2840856"/>
    <lineage>
        <taxon>Bacteria</taxon>
        <taxon>Pseudomonadati</taxon>
        <taxon>Bacteroidota</taxon>
        <taxon>Bacteroidia</taxon>
        <taxon>Bacteroidales</taxon>
        <taxon>Candidatus Limisoma</taxon>
    </lineage>
</organism>
<keyword evidence="8 10" id="KW-0472">Membrane</keyword>
<dbReference type="GO" id="GO:0006811">
    <property type="term" value="P:monoatomic ion transport"/>
    <property type="evidence" value="ECO:0007669"/>
    <property type="project" value="UniProtKB-KW"/>
</dbReference>
<evidence type="ECO:0000256" key="9">
    <source>
        <dbReference type="ARBA" id="ARBA00031636"/>
    </source>
</evidence>
<evidence type="ECO:0000256" key="2">
    <source>
        <dbReference type="ARBA" id="ARBA00022448"/>
    </source>
</evidence>
<feature type="transmembrane region" description="Helical" evidence="10">
    <location>
        <begin position="12"/>
        <end position="30"/>
    </location>
</feature>
<protein>
    <recommendedName>
        <fullName evidence="9">Multidrug-efflux transporter</fullName>
    </recommendedName>
</protein>
<feature type="transmembrane region" description="Helical" evidence="10">
    <location>
        <begin position="129"/>
        <end position="150"/>
    </location>
</feature>
<evidence type="ECO:0000256" key="1">
    <source>
        <dbReference type="ARBA" id="ARBA00004651"/>
    </source>
</evidence>
<dbReference type="PIRSF" id="PIRSF006603">
    <property type="entry name" value="DinF"/>
    <property type="match status" value="1"/>
</dbReference>
<dbReference type="InterPro" id="IPR050222">
    <property type="entry name" value="MATE_MdtK"/>
</dbReference>
<feature type="transmembrane region" description="Helical" evidence="10">
    <location>
        <begin position="411"/>
        <end position="433"/>
    </location>
</feature>
<evidence type="ECO:0000313" key="11">
    <source>
        <dbReference type="EMBL" id="HIU38114.1"/>
    </source>
</evidence>
<dbReference type="AlphaFoldDB" id="A0A9D1ILP7"/>
<evidence type="ECO:0000256" key="3">
    <source>
        <dbReference type="ARBA" id="ARBA00022449"/>
    </source>
</evidence>
<feature type="transmembrane region" description="Helical" evidence="10">
    <location>
        <begin position="385"/>
        <end position="405"/>
    </location>
</feature>
<gene>
    <name evidence="11" type="ORF">IAD18_00405</name>
</gene>
<dbReference type="PANTHER" id="PTHR43298">
    <property type="entry name" value="MULTIDRUG RESISTANCE PROTEIN NORM-RELATED"/>
    <property type="match status" value="1"/>
</dbReference>
<dbReference type="InterPro" id="IPR002528">
    <property type="entry name" value="MATE_fam"/>
</dbReference>
<evidence type="ECO:0000256" key="7">
    <source>
        <dbReference type="ARBA" id="ARBA00023065"/>
    </source>
</evidence>
<keyword evidence="6 10" id="KW-1133">Transmembrane helix</keyword>
<keyword evidence="2" id="KW-0813">Transport</keyword>
<dbReference type="PANTHER" id="PTHR43298:SF2">
    <property type="entry name" value="FMN_FAD EXPORTER YEEO-RELATED"/>
    <property type="match status" value="1"/>
</dbReference>
<feature type="transmembrane region" description="Helical" evidence="10">
    <location>
        <begin position="186"/>
        <end position="210"/>
    </location>
</feature>